<dbReference type="InterPro" id="IPR057326">
    <property type="entry name" value="KR_dom"/>
</dbReference>
<dbReference type="PANTHER" id="PTHR44196">
    <property type="entry name" value="DEHYDROGENASE/REDUCTASE SDR FAMILY MEMBER 7B"/>
    <property type="match status" value="1"/>
</dbReference>
<dbReference type="Pfam" id="PF00106">
    <property type="entry name" value="adh_short"/>
    <property type="match status" value="1"/>
</dbReference>
<name>A0A239HGN4_9SPHN</name>
<evidence type="ECO:0000313" key="5">
    <source>
        <dbReference type="EMBL" id="SNS80198.1"/>
    </source>
</evidence>
<dbReference type="GO" id="GO:0016020">
    <property type="term" value="C:membrane"/>
    <property type="evidence" value="ECO:0007669"/>
    <property type="project" value="TreeGrafter"/>
</dbReference>
<dbReference type="EMBL" id="FZPA01000005">
    <property type="protein sequence ID" value="SNS80198.1"/>
    <property type="molecule type" value="Genomic_DNA"/>
</dbReference>
<sequence length="276" mass="28755">MDGDAEMHEQIWWVTGASSGIGAALARGLAARGARLILSGRNVAALEAVAKDCGAGTMILPFEATDYAAIPQMVQEAWDWCGRIDGLVNNAGISQRSLAIETGFSVYQKIIDVDLLAPIALTQALLPRMIAAGGGRIVAISSVAGMAGIPVRSAYCAAKHGLIGYHDAVRAENEHLGLKVLVVAPGSVRTNVSRNALNADGSVRGTSDKAIDNGLPAEVAAAQILDAVENGKREIVVAEGAEAEIPALRRSDPDALFDRMSAMVQAGYAQQMGAKR</sequence>
<evidence type="ECO:0000256" key="2">
    <source>
        <dbReference type="ARBA" id="ARBA00023002"/>
    </source>
</evidence>
<reference evidence="5 6" key="1">
    <citation type="submission" date="2017-06" db="EMBL/GenBank/DDBJ databases">
        <authorList>
            <person name="Kim H.J."/>
            <person name="Triplett B.A."/>
        </authorList>
    </citation>
    <scope>NUCLEOTIDE SEQUENCE [LARGE SCALE GENOMIC DNA]</scope>
    <source>
        <strain evidence="5 6">DS15</strain>
    </source>
</reference>
<gene>
    <name evidence="5" type="ORF">SAMN06295955_105138</name>
</gene>
<dbReference type="PRINTS" id="PR00080">
    <property type="entry name" value="SDRFAMILY"/>
</dbReference>
<dbReference type="AlphaFoldDB" id="A0A239HGN4"/>
<evidence type="ECO:0000259" key="4">
    <source>
        <dbReference type="SMART" id="SM00822"/>
    </source>
</evidence>
<keyword evidence="6" id="KW-1185">Reference proteome</keyword>
<dbReference type="InterPro" id="IPR036291">
    <property type="entry name" value="NAD(P)-bd_dom_sf"/>
</dbReference>
<feature type="domain" description="Ketoreductase" evidence="4">
    <location>
        <begin position="10"/>
        <end position="189"/>
    </location>
</feature>
<dbReference type="GO" id="GO:0016491">
    <property type="term" value="F:oxidoreductase activity"/>
    <property type="evidence" value="ECO:0007669"/>
    <property type="project" value="UniProtKB-KW"/>
</dbReference>
<dbReference type="SMART" id="SM00822">
    <property type="entry name" value="PKS_KR"/>
    <property type="match status" value="1"/>
</dbReference>
<dbReference type="PANTHER" id="PTHR44196:SF1">
    <property type="entry name" value="DEHYDROGENASE_REDUCTASE SDR FAMILY MEMBER 7B"/>
    <property type="match status" value="1"/>
</dbReference>
<evidence type="ECO:0000256" key="3">
    <source>
        <dbReference type="RuleBase" id="RU000363"/>
    </source>
</evidence>
<dbReference type="SUPFAM" id="SSF51735">
    <property type="entry name" value="NAD(P)-binding Rossmann-fold domains"/>
    <property type="match status" value="1"/>
</dbReference>
<keyword evidence="2" id="KW-0560">Oxidoreductase</keyword>
<proteinExistence type="inferred from homology"/>
<dbReference type="InterPro" id="IPR002347">
    <property type="entry name" value="SDR_fam"/>
</dbReference>
<protein>
    <submittedName>
        <fullName evidence="5">Short-chain dehydrogenase</fullName>
    </submittedName>
</protein>
<accession>A0A239HGN4</accession>
<evidence type="ECO:0000256" key="1">
    <source>
        <dbReference type="ARBA" id="ARBA00006484"/>
    </source>
</evidence>
<evidence type="ECO:0000313" key="6">
    <source>
        <dbReference type="Proteomes" id="UP000198339"/>
    </source>
</evidence>
<dbReference type="Proteomes" id="UP000198339">
    <property type="component" value="Unassembled WGS sequence"/>
</dbReference>
<comment type="similarity">
    <text evidence="1 3">Belongs to the short-chain dehydrogenases/reductases (SDR) family.</text>
</comment>
<dbReference type="InterPro" id="IPR020904">
    <property type="entry name" value="Sc_DH/Rdtase_CS"/>
</dbReference>
<dbReference type="PRINTS" id="PR00081">
    <property type="entry name" value="GDHRDH"/>
</dbReference>
<organism evidence="5 6">
    <name type="scientific">Sphingopyxis indica</name>
    <dbReference type="NCBI Taxonomy" id="436663"/>
    <lineage>
        <taxon>Bacteria</taxon>
        <taxon>Pseudomonadati</taxon>
        <taxon>Pseudomonadota</taxon>
        <taxon>Alphaproteobacteria</taxon>
        <taxon>Sphingomonadales</taxon>
        <taxon>Sphingomonadaceae</taxon>
        <taxon>Sphingopyxis</taxon>
    </lineage>
</organism>
<dbReference type="PROSITE" id="PS00061">
    <property type="entry name" value="ADH_SHORT"/>
    <property type="match status" value="1"/>
</dbReference>
<dbReference type="Gene3D" id="3.40.50.720">
    <property type="entry name" value="NAD(P)-binding Rossmann-like Domain"/>
    <property type="match status" value="1"/>
</dbReference>